<feature type="compositionally biased region" description="Polar residues" evidence="1">
    <location>
        <begin position="33"/>
        <end position="59"/>
    </location>
</feature>
<keyword evidence="3" id="KW-1185">Reference proteome</keyword>
<reference evidence="3" key="1">
    <citation type="journal article" date="2019" name="Int. J. Syst. Evol. Microbiol.">
        <title>The Global Catalogue of Microorganisms (GCM) 10K type strain sequencing project: providing services to taxonomists for standard genome sequencing and annotation.</title>
        <authorList>
            <consortium name="The Broad Institute Genomics Platform"/>
            <consortium name="The Broad Institute Genome Sequencing Center for Infectious Disease"/>
            <person name="Wu L."/>
            <person name="Ma J."/>
        </authorList>
    </citation>
    <scope>NUCLEOTIDE SEQUENCE [LARGE SCALE GENOMIC DNA]</scope>
    <source>
        <strain evidence="3">CGMCC 1.15304</strain>
    </source>
</reference>
<proteinExistence type="predicted"/>
<evidence type="ECO:0000256" key="1">
    <source>
        <dbReference type="SAM" id="MobiDB-lite"/>
    </source>
</evidence>
<dbReference type="Proteomes" id="UP001595776">
    <property type="component" value="Unassembled WGS sequence"/>
</dbReference>
<protein>
    <recommendedName>
        <fullName evidence="4">Flagellar basal-body/hook protein C-terminal domain-containing protein</fullName>
    </recommendedName>
</protein>
<accession>A0ABV8U8P4</accession>
<dbReference type="RefSeq" id="WP_068147459.1">
    <property type="nucleotide sequence ID" value="NZ_JBHSCR010000002.1"/>
</dbReference>
<evidence type="ECO:0000313" key="2">
    <source>
        <dbReference type="EMBL" id="MFC4347020.1"/>
    </source>
</evidence>
<feature type="region of interest" description="Disordered" evidence="1">
    <location>
        <begin position="33"/>
        <end position="62"/>
    </location>
</feature>
<sequence length="106" mass="11282">MIKALNIAAQGLMKSESRATDLASEILKKTSEASSFSLDDGAAQSQNTAALSSPKTSPSGAGYSDVLQNMVDLKAEEHAFRANATVFKRLDEAYDEALGSFFDEDS</sequence>
<evidence type="ECO:0000313" key="3">
    <source>
        <dbReference type="Proteomes" id="UP001595776"/>
    </source>
</evidence>
<comment type="caution">
    <text evidence="2">The sequence shown here is derived from an EMBL/GenBank/DDBJ whole genome shotgun (WGS) entry which is preliminary data.</text>
</comment>
<organism evidence="2 3">
    <name type="scientific">Kordiimonas lipolytica</name>
    <dbReference type="NCBI Taxonomy" id="1662421"/>
    <lineage>
        <taxon>Bacteria</taxon>
        <taxon>Pseudomonadati</taxon>
        <taxon>Pseudomonadota</taxon>
        <taxon>Alphaproteobacteria</taxon>
        <taxon>Kordiimonadales</taxon>
        <taxon>Kordiimonadaceae</taxon>
        <taxon>Kordiimonas</taxon>
    </lineage>
</organism>
<name>A0ABV8U8P4_9PROT</name>
<dbReference type="EMBL" id="JBHSCR010000002">
    <property type="protein sequence ID" value="MFC4347020.1"/>
    <property type="molecule type" value="Genomic_DNA"/>
</dbReference>
<gene>
    <name evidence="2" type="ORF">ACFO5Q_04110</name>
</gene>
<evidence type="ECO:0008006" key="4">
    <source>
        <dbReference type="Google" id="ProtNLM"/>
    </source>
</evidence>